<evidence type="ECO:0000313" key="4">
    <source>
        <dbReference type="Proteomes" id="UP001596312"/>
    </source>
</evidence>
<dbReference type="EMBL" id="JBHSXQ010000004">
    <property type="protein sequence ID" value="MFC6906477.1"/>
    <property type="molecule type" value="Genomic_DNA"/>
</dbReference>
<evidence type="ECO:0000256" key="1">
    <source>
        <dbReference type="ARBA" id="ARBA00008791"/>
    </source>
</evidence>
<organism evidence="3 4">
    <name type="scientific">Halalkalicoccus tibetensis</name>
    <dbReference type="NCBI Taxonomy" id="175632"/>
    <lineage>
        <taxon>Archaea</taxon>
        <taxon>Methanobacteriati</taxon>
        <taxon>Methanobacteriota</taxon>
        <taxon>Stenosarchaea group</taxon>
        <taxon>Halobacteria</taxon>
        <taxon>Halobacteriales</taxon>
        <taxon>Halococcaceae</taxon>
        <taxon>Halalkalicoccus</taxon>
    </lineage>
</organism>
<dbReference type="AlphaFoldDB" id="A0ABD5V4I1"/>
<comment type="caution">
    <text evidence="3">The sequence shown here is derived from an EMBL/GenBank/DDBJ whole genome shotgun (WGS) entry which is preliminary data.</text>
</comment>
<accession>A0ABD5V4I1</accession>
<proteinExistence type="inferred from homology"/>
<feature type="domain" description="UspA" evidence="2">
    <location>
        <begin position="1"/>
        <end position="141"/>
    </location>
</feature>
<dbReference type="InterPro" id="IPR006016">
    <property type="entry name" value="UspA"/>
</dbReference>
<reference evidence="3 4" key="1">
    <citation type="journal article" date="2019" name="Int. J. Syst. Evol. Microbiol.">
        <title>The Global Catalogue of Microorganisms (GCM) 10K type strain sequencing project: providing services to taxonomists for standard genome sequencing and annotation.</title>
        <authorList>
            <consortium name="The Broad Institute Genomics Platform"/>
            <consortium name="The Broad Institute Genome Sequencing Center for Infectious Disease"/>
            <person name="Wu L."/>
            <person name="Ma J."/>
        </authorList>
    </citation>
    <scope>NUCLEOTIDE SEQUENCE [LARGE SCALE GENOMIC DNA]</scope>
    <source>
        <strain evidence="3 4">CGMCC 1.3240</strain>
    </source>
</reference>
<evidence type="ECO:0000313" key="3">
    <source>
        <dbReference type="EMBL" id="MFC6906477.1"/>
    </source>
</evidence>
<sequence>MYHDILIPTDGSKDARKAVEHGIDLAEAFDATVHALYVVESRLVTIPSGSMRQADERDDWVEYGREITEEVSVEAERRGLSSTTAVESGKAHEEIVEYADRNGIDCIVMGTHGRDGVEDVILGSVAERVVRTANAPVTTVRRSKLE</sequence>
<evidence type="ECO:0000259" key="2">
    <source>
        <dbReference type="Pfam" id="PF00582"/>
    </source>
</evidence>
<keyword evidence="4" id="KW-1185">Reference proteome</keyword>
<dbReference type="Pfam" id="PF00582">
    <property type="entry name" value="Usp"/>
    <property type="match status" value="1"/>
</dbReference>
<dbReference type="CDD" id="cd00293">
    <property type="entry name" value="USP-like"/>
    <property type="match status" value="1"/>
</dbReference>
<dbReference type="Gene3D" id="3.40.50.620">
    <property type="entry name" value="HUPs"/>
    <property type="match status" value="1"/>
</dbReference>
<comment type="similarity">
    <text evidence="1">Belongs to the universal stress protein A family.</text>
</comment>
<dbReference type="PANTHER" id="PTHR46268:SF6">
    <property type="entry name" value="UNIVERSAL STRESS PROTEIN UP12"/>
    <property type="match status" value="1"/>
</dbReference>
<name>A0ABD5V4I1_9EURY</name>
<dbReference type="PRINTS" id="PR01438">
    <property type="entry name" value="UNVRSLSTRESS"/>
</dbReference>
<dbReference type="InterPro" id="IPR014729">
    <property type="entry name" value="Rossmann-like_a/b/a_fold"/>
</dbReference>
<dbReference type="PANTHER" id="PTHR46268">
    <property type="entry name" value="STRESS RESPONSE PROTEIN NHAX"/>
    <property type="match status" value="1"/>
</dbReference>
<gene>
    <name evidence="3" type="ORF">ACFQGH_14870</name>
</gene>
<dbReference type="InterPro" id="IPR006015">
    <property type="entry name" value="Universal_stress_UspA"/>
</dbReference>
<dbReference type="SUPFAM" id="SSF52402">
    <property type="entry name" value="Adenine nucleotide alpha hydrolases-like"/>
    <property type="match status" value="1"/>
</dbReference>
<dbReference type="Proteomes" id="UP001596312">
    <property type="component" value="Unassembled WGS sequence"/>
</dbReference>
<dbReference type="RefSeq" id="WP_340605048.1">
    <property type="nucleotide sequence ID" value="NZ_JBBMXV010000004.1"/>
</dbReference>
<protein>
    <submittedName>
        <fullName evidence="3">Universal stress protein</fullName>
    </submittedName>
</protein>